<protein>
    <submittedName>
        <fullName evidence="1">Uncharacterized protein</fullName>
    </submittedName>
</protein>
<organism evidence="1">
    <name type="scientific">Anguilla anguilla</name>
    <name type="common">European freshwater eel</name>
    <name type="synonym">Muraena anguilla</name>
    <dbReference type="NCBI Taxonomy" id="7936"/>
    <lineage>
        <taxon>Eukaryota</taxon>
        <taxon>Metazoa</taxon>
        <taxon>Chordata</taxon>
        <taxon>Craniata</taxon>
        <taxon>Vertebrata</taxon>
        <taxon>Euteleostomi</taxon>
        <taxon>Actinopterygii</taxon>
        <taxon>Neopterygii</taxon>
        <taxon>Teleostei</taxon>
        <taxon>Anguilliformes</taxon>
        <taxon>Anguillidae</taxon>
        <taxon>Anguilla</taxon>
    </lineage>
</organism>
<proteinExistence type="predicted"/>
<evidence type="ECO:0000313" key="1">
    <source>
        <dbReference type="EMBL" id="JAH59444.1"/>
    </source>
</evidence>
<reference evidence="1" key="1">
    <citation type="submission" date="2014-11" db="EMBL/GenBank/DDBJ databases">
        <authorList>
            <person name="Amaro Gonzalez C."/>
        </authorList>
    </citation>
    <scope>NUCLEOTIDE SEQUENCE</scope>
</reference>
<dbReference type="EMBL" id="GBXM01049133">
    <property type="protein sequence ID" value="JAH59444.1"/>
    <property type="molecule type" value="Transcribed_RNA"/>
</dbReference>
<sequence length="47" mass="5545">MNHCHTVNNNFTKRSTIFNFKPYTVQYKHLLLKIMVSSFSTSKYGAF</sequence>
<dbReference type="AlphaFoldDB" id="A0A0E9U0L2"/>
<accession>A0A0E9U0L2</accession>
<reference evidence="1" key="2">
    <citation type="journal article" date="2015" name="Fish Shellfish Immunol.">
        <title>Early steps in the European eel (Anguilla anguilla)-Vibrio vulnificus interaction in the gills: Role of the RtxA13 toxin.</title>
        <authorList>
            <person name="Callol A."/>
            <person name="Pajuelo D."/>
            <person name="Ebbesson L."/>
            <person name="Teles M."/>
            <person name="MacKenzie S."/>
            <person name="Amaro C."/>
        </authorList>
    </citation>
    <scope>NUCLEOTIDE SEQUENCE</scope>
</reference>
<name>A0A0E9U0L2_ANGAN</name>